<sequence>MQDDKPTKLILPALNLSTDPEVLIFNINDIKRLRNEHNILGVLTGTLQQYQQQNLFLSVPLKLNPWEVVWLLETKQAILVDSIAYRRSRLGDVIQNTNYEGGLITTPNCDDVKTDLEIASKYEVPVMEYIRKYLSNSSITKDKFSTYYKYYRYLQNQGYFINPGLKFGGDLVIYPGDPL</sequence>
<dbReference type="GO" id="GO:0003676">
    <property type="term" value="F:nucleic acid binding"/>
    <property type="evidence" value="ECO:0007669"/>
    <property type="project" value="InterPro"/>
</dbReference>
<evidence type="ECO:0000256" key="5">
    <source>
        <dbReference type="ARBA" id="ARBA00034031"/>
    </source>
</evidence>
<evidence type="ECO:0000259" key="6">
    <source>
        <dbReference type="Pfam" id="PF01974"/>
    </source>
</evidence>
<dbReference type="SUPFAM" id="SSF53032">
    <property type="entry name" value="tRNA-intron endonuclease catalytic domain-like"/>
    <property type="match status" value="1"/>
</dbReference>
<name>M3JEP8_CANMX</name>
<dbReference type="InterPro" id="IPR011856">
    <property type="entry name" value="tRNA_endonuc-like_dom_sf"/>
</dbReference>
<proteinExistence type="inferred from homology"/>
<dbReference type="EMBL" id="AOGT01000152">
    <property type="protein sequence ID" value="EMG50678.1"/>
    <property type="molecule type" value="Genomic_DNA"/>
</dbReference>
<accession>M3JEP8</accession>
<dbReference type="Pfam" id="PF26577">
    <property type="entry name" value="TSEN34_N"/>
    <property type="match status" value="1"/>
</dbReference>
<dbReference type="OrthoDB" id="48041at2759"/>
<dbReference type="GO" id="GO:0000379">
    <property type="term" value="P:tRNA-type intron splice site recognition and cleavage"/>
    <property type="evidence" value="ECO:0007669"/>
    <property type="project" value="TreeGrafter"/>
</dbReference>
<comment type="caution">
    <text evidence="8">The sequence shown here is derived from an EMBL/GenBank/DDBJ whole genome shotgun (WGS) entry which is preliminary data.</text>
</comment>
<dbReference type="AlphaFoldDB" id="M3JEP8"/>
<dbReference type="EC" id="4.6.1.16" evidence="2"/>
<evidence type="ECO:0000313" key="9">
    <source>
        <dbReference type="Proteomes" id="UP000011777"/>
    </source>
</evidence>
<dbReference type="GO" id="GO:0005634">
    <property type="term" value="C:nucleus"/>
    <property type="evidence" value="ECO:0007669"/>
    <property type="project" value="UniProtKB-ARBA"/>
</dbReference>
<dbReference type="Gene3D" id="3.40.1350.10">
    <property type="match status" value="1"/>
</dbReference>
<organism evidence="8 9">
    <name type="scientific">Candida maltosa (strain Xu316)</name>
    <name type="common">Yeast</name>
    <dbReference type="NCBI Taxonomy" id="1245528"/>
    <lineage>
        <taxon>Eukaryota</taxon>
        <taxon>Fungi</taxon>
        <taxon>Dikarya</taxon>
        <taxon>Ascomycota</taxon>
        <taxon>Saccharomycotina</taxon>
        <taxon>Pichiomycetes</taxon>
        <taxon>Debaryomycetaceae</taxon>
        <taxon>Candida/Lodderomyces clade</taxon>
        <taxon>Candida</taxon>
    </lineage>
</organism>
<feature type="non-terminal residue" evidence="8">
    <location>
        <position position="179"/>
    </location>
</feature>
<evidence type="ECO:0000256" key="1">
    <source>
        <dbReference type="ARBA" id="ARBA00008078"/>
    </source>
</evidence>
<keyword evidence="3" id="KW-0819">tRNA processing</keyword>
<dbReference type="HOGENOM" id="CLU_1506903_0_0_1"/>
<evidence type="ECO:0000256" key="4">
    <source>
        <dbReference type="ARBA" id="ARBA00023239"/>
    </source>
</evidence>
<dbReference type="Proteomes" id="UP000011777">
    <property type="component" value="Unassembled WGS sequence"/>
</dbReference>
<dbReference type="PANTHER" id="PTHR13070">
    <property type="entry name" value="TRNA-SPLICING ENDONUCLEASE SUBUNIT SEN34-RELATED"/>
    <property type="match status" value="1"/>
</dbReference>
<comment type="similarity">
    <text evidence="1">Belongs to the tRNA-intron endonuclease family.</text>
</comment>
<dbReference type="InterPro" id="IPR006677">
    <property type="entry name" value="tRNA_intron_Endonuc_cat-like"/>
</dbReference>
<keyword evidence="9" id="KW-1185">Reference proteome</keyword>
<dbReference type="eggNOG" id="KOG4133">
    <property type="taxonomic scope" value="Eukaryota"/>
</dbReference>
<feature type="domain" description="tRNA intron endonuclease catalytic" evidence="6">
    <location>
        <begin position="144"/>
        <end position="178"/>
    </location>
</feature>
<protein>
    <recommendedName>
        <fullName evidence="2">tRNA-intron lyase</fullName>
        <ecNumber evidence="2">4.6.1.16</ecNumber>
    </recommendedName>
</protein>
<dbReference type="STRING" id="1245528.M3JEP8"/>
<evidence type="ECO:0000256" key="3">
    <source>
        <dbReference type="ARBA" id="ARBA00022694"/>
    </source>
</evidence>
<dbReference type="GO" id="GO:0000213">
    <property type="term" value="F:tRNA-intron lyase activity"/>
    <property type="evidence" value="ECO:0007669"/>
    <property type="project" value="UniProtKB-EC"/>
</dbReference>
<dbReference type="InterPro" id="IPR036167">
    <property type="entry name" value="tRNA_intron_Endo_cat-like_sf"/>
</dbReference>
<dbReference type="InterPro" id="IPR059049">
    <property type="entry name" value="TSEN34_N"/>
</dbReference>
<feature type="domain" description="TSEN34 N-terminal" evidence="7">
    <location>
        <begin position="18"/>
        <end position="81"/>
    </location>
</feature>
<evidence type="ECO:0000259" key="7">
    <source>
        <dbReference type="Pfam" id="PF26577"/>
    </source>
</evidence>
<gene>
    <name evidence="8" type="ORF">G210_1678</name>
</gene>
<reference evidence="8 9" key="1">
    <citation type="submission" date="2013-02" db="EMBL/GenBank/DDBJ databases">
        <title>Genome sequence of Candida maltosa Xu316, a potential industrial strain for xylitol and ethanol production.</title>
        <authorList>
            <person name="Yu J."/>
            <person name="Wang Q."/>
            <person name="Geng X."/>
            <person name="Bao W."/>
            <person name="He P."/>
            <person name="Cai J."/>
        </authorList>
    </citation>
    <scope>NUCLEOTIDE SEQUENCE [LARGE SCALE GENOMIC DNA]</scope>
    <source>
        <strain evidence="9">Xu316</strain>
    </source>
</reference>
<keyword evidence="4" id="KW-0456">Lyase</keyword>
<dbReference type="PANTHER" id="PTHR13070:SF0">
    <property type="entry name" value="TRNA-SPLICING ENDONUCLEASE SUBUNIT SEN34"/>
    <property type="match status" value="1"/>
</dbReference>
<evidence type="ECO:0000313" key="8">
    <source>
        <dbReference type="EMBL" id="EMG50678.1"/>
    </source>
</evidence>
<evidence type="ECO:0000256" key="2">
    <source>
        <dbReference type="ARBA" id="ARBA00012573"/>
    </source>
</evidence>
<dbReference type="Pfam" id="PF01974">
    <property type="entry name" value="tRNA_int_endo"/>
    <property type="match status" value="1"/>
</dbReference>
<comment type="catalytic activity">
    <reaction evidence="5">
        <text>pretRNA = a 3'-half-tRNA molecule with a 5'-OH end + a 5'-half-tRNA molecule with a 2',3'-cyclic phosphate end + an intron with a 2',3'-cyclic phosphate and a 5'-hydroxyl terminus.</text>
        <dbReference type="EC" id="4.6.1.16"/>
    </reaction>
</comment>